<dbReference type="WBParaSite" id="GPLIN_000885600">
    <property type="protein sequence ID" value="GPLIN_000885600"/>
    <property type="gene ID" value="GPLIN_000885600"/>
</dbReference>
<name>A0A183C7L0_GLOPA</name>
<keyword evidence="1" id="KW-1185">Reference proteome</keyword>
<dbReference type="GO" id="GO:0008260">
    <property type="term" value="F:succinyl-CoA:3-oxo-acid CoA-transferase activity"/>
    <property type="evidence" value="ECO:0007669"/>
    <property type="project" value="TreeGrafter"/>
</dbReference>
<dbReference type="InterPro" id="IPR037171">
    <property type="entry name" value="NagB/RpiA_transferase-like"/>
</dbReference>
<sequence length="92" mass="10042">MLKGMGGAMDLVSAPDARVVVLMEHTAKNGNHKILENCTLPLTGKEVVKRIITEMAVFDVSPTEGLTLIELHPDYNVDDVKKATGFLMAYAR</sequence>
<evidence type="ECO:0000313" key="1">
    <source>
        <dbReference type="Proteomes" id="UP000050741"/>
    </source>
</evidence>
<dbReference type="Pfam" id="PF01144">
    <property type="entry name" value="CoA_trans"/>
    <property type="match status" value="1"/>
</dbReference>
<accession>A0A183C7L0</accession>
<dbReference type="GO" id="GO:0005739">
    <property type="term" value="C:mitochondrion"/>
    <property type="evidence" value="ECO:0007669"/>
    <property type="project" value="TreeGrafter"/>
</dbReference>
<dbReference type="SUPFAM" id="SSF100950">
    <property type="entry name" value="NagB/RpiA/CoA transferase-like"/>
    <property type="match status" value="1"/>
</dbReference>
<organism evidence="1 2">
    <name type="scientific">Globodera pallida</name>
    <name type="common">Potato cyst nematode worm</name>
    <name type="synonym">Heterodera pallida</name>
    <dbReference type="NCBI Taxonomy" id="36090"/>
    <lineage>
        <taxon>Eukaryota</taxon>
        <taxon>Metazoa</taxon>
        <taxon>Ecdysozoa</taxon>
        <taxon>Nematoda</taxon>
        <taxon>Chromadorea</taxon>
        <taxon>Rhabditida</taxon>
        <taxon>Tylenchina</taxon>
        <taxon>Tylenchomorpha</taxon>
        <taxon>Tylenchoidea</taxon>
        <taxon>Heteroderidae</taxon>
        <taxon>Heteroderinae</taxon>
        <taxon>Globodera</taxon>
    </lineage>
</organism>
<dbReference type="PANTHER" id="PTHR13707">
    <property type="entry name" value="KETOACID-COENZYME A TRANSFERASE"/>
    <property type="match status" value="1"/>
</dbReference>
<reference evidence="2" key="3">
    <citation type="submission" date="2016-06" db="UniProtKB">
        <authorList>
            <consortium name="WormBaseParasite"/>
        </authorList>
    </citation>
    <scope>IDENTIFICATION</scope>
</reference>
<reference evidence="1" key="1">
    <citation type="submission" date="2013-12" db="EMBL/GenBank/DDBJ databases">
        <authorList>
            <person name="Aslett M."/>
        </authorList>
    </citation>
    <scope>NUCLEOTIDE SEQUENCE [LARGE SCALE GENOMIC DNA]</scope>
    <source>
        <strain evidence="1">Lindley</strain>
    </source>
</reference>
<dbReference type="PANTHER" id="PTHR13707:SF23">
    <property type="entry name" value="SUCCINYL-COA:3-KETOACID-COENZYME A TRANSFERASE"/>
    <property type="match status" value="1"/>
</dbReference>
<proteinExistence type="predicted"/>
<dbReference type="AlphaFoldDB" id="A0A183C7L0"/>
<reference evidence="1" key="2">
    <citation type="submission" date="2014-05" db="EMBL/GenBank/DDBJ databases">
        <title>The genome and life-stage specific transcriptomes of Globodera pallida elucidate key aspects of plant parasitism by a cyst nematode.</title>
        <authorList>
            <person name="Cotton J.A."/>
            <person name="Lilley C.J."/>
            <person name="Jones L.M."/>
            <person name="Kikuchi T."/>
            <person name="Reid A.J."/>
            <person name="Thorpe P."/>
            <person name="Tsai I.J."/>
            <person name="Beasley H."/>
            <person name="Blok V."/>
            <person name="Cock P.J.A."/>
            <person name="Van den Akker S.E."/>
            <person name="Holroyd N."/>
            <person name="Hunt M."/>
            <person name="Mantelin S."/>
            <person name="Naghra H."/>
            <person name="Pain A."/>
            <person name="Palomares-Rius J.E."/>
            <person name="Zarowiecki M."/>
            <person name="Berriman M."/>
            <person name="Jones J.T."/>
            <person name="Urwin P.E."/>
        </authorList>
    </citation>
    <scope>NUCLEOTIDE SEQUENCE [LARGE SCALE GENOMIC DNA]</scope>
    <source>
        <strain evidence="1">Lindley</strain>
    </source>
</reference>
<evidence type="ECO:0000313" key="2">
    <source>
        <dbReference type="WBParaSite" id="GPLIN_000885600"/>
    </source>
</evidence>
<dbReference type="Gene3D" id="3.40.1080.10">
    <property type="entry name" value="Glutaconate Coenzyme A-transferase"/>
    <property type="match status" value="1"/>
</dbReference>
<dbReference type="InterPro" id="IPR004165">
    <property type="entry name" value="CoA_trans_fam_I"/>
</dbReference>
<dbReference type="Proteomes" id="UP000050741">
    <property type="component" value="Unassembled WGS sequence"/>
</dbReference>
<protein>
    <submittedName>
        <fullName evidence="2">3-oxoacid CoA-transferase</fullName>
    </submittedName>
</protein>